<organism evidence="2 4">
    <name type="scientific">Pneumocystis jirovecii (strain RU7)</name>
    <name type="common">Human pneumocystis pneumonia agent</name>
    <dbReference type="NCBI Taxonomy" id="1408657"/>
    <lineage>
        <taxon>Eukaryota</taxon>
        <taxon>Fungi</taxon>
        <taxon>Dikarya</taxon>
        <taxon>Ascomycota</taxon>
        <taxon>Taphrinomycotina</taxon>
        <taxon>Pneumocystomycetes</taxon>
        <taxon>Pneumocystaceae</taxon>
        <taxon>Pneumocystis</taxon>
    </lineage>
</organism>
<dbReference type="Proteomes" id="UP000053447">
    <property type="component" value="Unassembled WGS sequence"/>
</dbReference>
<reference evidence="2" key="1">
    <citation type="submission" date="2015-06" db="EMBL/GenBank/DDBJ databases">
        <title>Mechanisms of Adaptation to a Mammalian Host Environment by Pneumocystis, an Opportunistic Pathogen of Immunosuppressed Patients.</title>
        <authorList>
            <consortium name="The Broad Institute Genomics Platform"/>
            <person name="Cuomo C.A."/>
            <person name="Ma L."/>
            <person name="Huang D.W."/>
            <person name="Kutty G."/>
            <person name="Bishop L."/>
            <person name="Fantoni G."/>
            <person name="Sherman B.T."/>
            <person name="Jiao X."/>
            <person name="Hu X."/>
            <person name="Yang J."/>
            <person name="Jones K."/>
            <person name="Raley C."/>
            <person name="Stephens R."/>
            <person name="Lempicki R.A."/>
            <person name="Kovacs J.A."/>
            <person name="Chen Z."/>
            <person name="Abouelleil A."/>
            <person name="Goldberg J."/>
            <person name="Priest M."/>
            <person name="Saif S."/>
            <person name="Sykes S."/>
            <person name="Young S."/>
            <person name="Zeng Q."/>
            <person name="Wortman J."/>
            <person name="Nusbaum C."/>
            <person name="Birren B."/>
            <person name="Gabriel S."/>
            <person name="Lander E."/>
        </authorList>
    </citation>
    <scope>NUCLEOTIDE SEQUENCE [LARGE SCALE GENOMIC DNA]</scope>
    <source>
        <strain evidence="2">RU7</strain>
    </source>
</reference>
<evidence type="ECO:0000313" key="2">
    <source>
        <dbReference type="EMBL" id="KTW26038.1"/>
    </source>
</evidence>
<feature type="domain" description="Large ribosomal subunit protein mL59" evidence="1">
    <location>
        <begin position="12"/>
        <end position="120"/>
    </location>
</feature>
<proteinExistence type="predicted"/>
<dbReference type="InterPro" id="IPR040922">
    <property type="entry name" value="Ribosomal_mL59_dom"/>
</dbReference>
<dbReference type="GO" id="GO:0003735">
    <property type="term" value="F:structural constituent of ribosome"/>
    <property type="evidence" value="ECO:0007669"/>
    <property type="project" value="InterPro"/>
</dbReference>
<dbReference type="RefSeq" id="XP_018228446.1">
    <property type="nucleotide sequence ID" value="XM_018375238.1"/>
</dbReference>
<dbReference type="PANTHER" id="PTHR28041">
    <property type="entry name" value="54S RIBOSOMAL PROTEIN L25, MITOCHONDRIAL"/>
    <property type="match status" value="1"/>
</dbReference>
<evidence type="ECO:0000313" key="4">
    <source>
        <dbReference type="Proteomes" id="UP000053447"/>
    </source>
</evidence>
<dbReference type="OrthoDB" id="18529at2759"/>
<comment type="caution">
    <text evidence="2">The sequence shown here is derived from an EMBL/GenBank/DDBJ whole genome shotgun (WGS) entry which is preliminary data.</text>
</comment>
<accession>A0A0W4ZCD0</accession>
<protein>
    <recommendedName>
        <fullName evidence="1">Large ribosomal subunit protein mL59 domain-containing protein</fullName>
    </recommendedName>
</protein>
<gene>
    <name evidence="3" type="ORF">T551_02975</name>
    <name evidence="2" type="ORF">T551_03610</name>
</gene>
<dbReference type="EMBL" id="LFWA01000014">
    <property type="protein sequence ID" value="KTW27476.1"/>
    <property type="molecule type" value="Genomic_DNA"/>
</dbReference>
<dbReference type="VEuPathDB" id="FungiDB:T551_02975"/>
<name>A0A0W4ZCD0_PNEJ7</name>
<dbReference type="EMBL" id="LFWA01000019">
    <property type="protein sequence ID" value="KTW26038.1"/>
    <property type="molecule type" value="Genomic_DNA"/>
</dbReference>
<keyword evidence="4" id="KW-1185">Reference proteome</keyword>
<reference evidence="4" key="2">
    <citation type="journal article" date="2016" name="Nat. Commun.">
        <title>Genome analysis of three Pneumocystis species reveals adaptation mechanisms to life exclusively in mammalian hosts.</title>
        <authorList>
            <person name="Ma L."/>
            <person name="Chen Z."/>
            <person name="Huang D.W."/>
            <person name="Kutty G."/>
            <person name="Ishihara M."/>
            <person name="Wang H."/>
            <person name="Abouelleil A."/>
            <person name="Bishop L."/>
            <person name="Davey E."/>
            <person name="Deng R."/>
            <person name="Deng X."/>
            <person name="Fan L."/>
            <person name="Fantoni G."/>
            <person name="Fitzgerald M."/>
            <person name="Gogineni E."/>
            <person name="Goldberg J.M."/>
            <person name="Handley G."/>
            <person name="Hu X."/>
            <person name="Huber C."/>
            <person name="Jiao X."/>
            <person name="Jones K."/>
            <person name="Levin J.Z."/>
            <person name="Liu Y."/>
            <person name="Macdonald P."/>
            <person name="Melnikov A."/>
            <person name="Raley C."/>
            <person name="Sassi M."/>
            <person name="Sherman B.T."/>
            <person name="Song X."/>
            <person name="Sykes S."/>
            <person name="Tran B."/>
            <person name="Walsh L."/>
            <person name="Xia Y."/>
            <person name="Yang J."/>
            <person name="Young S."/>
            <person name="Zeng Q."/>
            <person name="Zheng X."/>
            <person name="Stephens R."/>
            <person name="Nusbaum C."/>
            <person name="Birren B.W."/>
            <person name="Azadi P."/>
            <person name="Lempicki R.A."/>
            <person name="Cuomo C.A."/>
            <person name="Kovacs J.A."/>
        </authorList>
    </citation>
    <scope>NUCLEOTIDE SEQUENCE [LARGE SCALE GENOMIC DNA]</scope>
    <source>
        <strain evidence="4">RU7</strain>
    </source>
</reference>
<dbReference type="InterPro" id="IPR037507">
    <property type="entry name" value="Ribosomal_mL59"/>
</dbReference>
<sequence>MDPKVLKKLPPTLAGFLRRHSAASIEGGAAAANLFKCVKNKETGCWKDPIYSLRRQAVLRKEAERYGFSEWLPTRKDSKRAPMNGISRWKGTLDERTRAQRIARIQKALEEQPQKIAVWKAEKKKKLSEKDIFIS</sequence>
<dbReference type="VEuPathDB" id="FungiDB:T551_03610"/>
<dbReference type="GeneID" id="28941493"/>
<evidence type="ECO:0000313" key="3">
    <source>
        <dbReference type="EMBL" id="KTW27476.1"/>
    </source>
</evidence>
<dbReference type="RefSeq" id="XP_018227883.1">
    <property type="nucleotide sequence ID" value="XM_018375873.1"/>
</dbReference>
<dbReference type="Pfam" id="PF18126">
    <property type="entry name" value="Mitoc_mL59"/>
    <property type="match status" value="1"/>
</dbReference>
<dbReference type="PANTHER" id="PTHR28041:SF1">
    <property type="entry name" value="LARGE RIBOSOMAL SUBUNIT PROTEIN ML59"/>
    <property type="match status" value="1"/>
</dbReference>
<dbReference type="GeneID" id="28942128"/>
<dbReference type="AlphaFoldDB" id="A0A0W4ZCD0"/>
<dbReference type="GO" id="GO:0005762">
    <property type="term" value="C:mitochondrial large ribosomal subunit"/>
    <property type="evidence" value="ECO:0007669"/>
    <property type="project" value="InterPro"/>
</dbReference>
<evidence type="ECO:0000259" key="1">
    <source>
        <dbReference type="Pfam" id="PF18126"/>
    </source>
</evidence>
<dbReference type="STRING" id="1408657.A0A0W4ZCD0"/>